<sequence>MDYKAVQDIGKETMEYIKRVLEPGMSLIEVRKLCEDKMLELRADSFWYPLKNFFII</sequence>
<dbReference type="EMBL" id="DWWV01000019">
    <property type="protein sequence ID" value="HJC09473.1"/>
    <property type="molecule type" value="Genomic_DNA"/>
</dbReference>
<name>A0A9D2N3U7_9FIRM</name>
<reference evidence="1" key="2">
    <citation type="submission" date="2021-04" db="EMBL/GenBank/DDBJ databases">
        <authorList>
            <person name="Gilroy R."/>
        </authorList>
    </citation>
    <scope>NUCLEOTIDE SEQUENCE</scope>
    <source>
        <strain evidence="1">ChiSxjej6B18-287</strain>
    </source>
</reference>
<proteinExistence type="predicted"/>
<evidence type="ECO:0000313" key="1">
    <source>
        <dbReference type="EMBL" id="HJC09473.1"/>
    </source>
</evidence>
<dbReference type="AlphaFoldDB" id="A0A9D2N3U7"/>
<organism evidence="1 2">
    <name type="scientific">Candidatus Blautia merdigallinarum</name>
    <dbReference type="NCBI Taxonomy" id="2838495"/>
    <lineage>
        <taxon>Bacteria</taxon>
        <taxon>Bacillati</taxon>
        <taxon>Bacillota</taxon>
        <taxon>Clostridia</taxon>
        <taxon>Lachnospirales</taxon>
        <taxon>Lachnospiraceae</taxon>
        <taxon>Blautia</taxon>
    </lineage>
</organism>
<comment type="caution">
    <text evidence="1">The sequence shown here is derived from an EMBL/GenBank/DDBJ whole genome shotgun (WGS) entry which is preliminary data.</text>
</comment>
<dbReference type="Proteomes" id="UP000823893">
    <property type="component" value="Unassembled WGS sequence"/>
</dbReference>
<dbReference type="SUPFAM" id="SSF55920">
    <property type="entry name" value="Creatinase/aminopeptidase"/>
    <property type="match status" value="1"/>
</dbReference>
<gene>
    <name evidence="1" type="ORF">H9935_01485</name>
</gene>
<protein>
    <submittedName>
        <fullName evidence="1">Uncharacterized protein</fullName>
    </submittedName>
</protein>
<reference evidence="1" key="1">
    <citation type="journal article" date="2021" name="PeerJ">
        <title>Extensive microbial diversity within the chicken gut microbiome revealed by metagenomics and culture.</title>
        <authorList>
            <person name="Gilroy R."/>
            <person name="Ravi A."/>
            <person name="Getino M."/>
            <person name="Pursley I."/>
            <person name="Horton D.L."/>
            <person name="Alikhan N.F."/>
            <person name="Baker D."/>
            <person name="Gharbi K."/>
            <person name="Hall N."/>
            <person name="Watson M."/>
            <person name="Adriaenssens E.M."/>
            <person name="Foster-Nyarko E."/>
            <person name="Jarju S."/>
            <person name="Secka A."/>
            <person name="Antonio M."/>
            <person name="Oren A."/>
            <person name="Chaudhuri R.R."/>
            <person name="La Ragione R."/>
            <person name="Hildebrand F."/>
            <person name="Pallen M.J."/>
        </authorList>
    </citation>
    <scope>NUCLEOTIDE SEQUENCE</scope>
    <source>
        <strain evidence="1">ChiSxjej6B18-287</strain>
    </source>
</reference>
<evidence type="ECO:0000313" key="2">
    <source>
        <dbReference type="Proteomes" id="UP000823893"/>
    </source>
</evidence>
<accession>A0A9D2N3U7</accession>
<dbReference type="InterPro" id="IPR036005">
    <property type="entry name" value="Creatinase/aminopeptidase-like"/>
</dbReference>